<dbReference type="EMBL" id="CM055100">
    <property type="protein sequence ID" value="KAJ7543723.1"/>
    <property type="molecule type" value="Genomic_DNA"/>
</dbReference>
<name>A0ACC2CNY5_DIPCM</name>
<protein>
    <submittedName>
        <fullName evidence="1">Uncharacterized protein</fullName>
    </submittedName>
</protein>
<proteinExistence type="predicted"/>
<reference evidence="2" key="1">
    <citation type="journal article" date="2024" name="Proc. Natl. Acad. Sci. U.S.A.">
        <title>Extraordinary preservation of gene collinearity over three hundred million years revealed in homosporous lycophytes.</title>
        <authorList>
            <person name="Li C."/>
            <person name="Wickell D."/>
            <person name="Kuo L.Y."/>
            <person name="Chen X."/>
            <person name="Nie B."/>
            <person name="Liao X."/>
            <person name="Peng D."/>
            <person name="Ji J."/>
            <person name="Jenkins J."/>
            <person name="Williams M."/>
            <person name="Shu S."/>
            <person name="Plott C."/>
            <person name="Barry K."/>
            <person name="Rajasekar S."/>
            <person name="Grimwood J."/>
            <person name="Han X."/>
            <person name="Sun S."/>
            <person name="Hou Z."/>
            <person name="He W."/>
            <person name="Dai G."/>
            <person name="Sun C."/>
            <person name="Schmutz J."/>
            <person name="Leebens-Mack J.H."/>
            <person name="Li F.W."/>
            <person name="Wang L."/>
        </authorList>
    </citation>
    <scope>NUCLEOTIDE SEQUENCE [LARGE SCALE GENOMIC DNA]</scope>
    <source>
        <strain evidence="2">cv. PW_Plant_1</strain>
    </source>
</reference>
<evidence type="ECO:0000313" key="2">
    <source>
        <dbReference type="Proteomes" id="UP001162992"/>
    </source>
</evidence>
<accession>A0ACC2CNY5</accession>
<gene>
    <name evidence="1" type="ORF">O6H91_09G050200</name>
</gene>
<keyword evidence="2" id="KW-1185">Reference proteome</keyword>
<sequence>MGCSSSKDLKARTQTSGCIATWDDSSGCVEDRNSSKRNDSDRSQAASRCCSQHGMREVDAQEKIDLRSLMHSDMISDEEWNDQVTPSLKALMQESKATQQSKPKLCFKAAERKRPKTASQDFVESETAERFDGLCSKPSPKTKKKWYSSAKFATAAINPQEVEATNRKRQQFVGYRRSISSSFQTAKSLLAGIRSLRARIHGDGSSKVSRLDREGSLGKDCDPGVGMNENATGVLSKPVLQRPEARRSGSLKGLFYGASLESPDHFGINQLQNISPTPSDLQQVDDTWTCTSSFEESSSSVEVENSASLMFNPHSVDILETALKQASVDRCFKSSISDSSSILQRHFEEGKHEHMPRALANETDQGEESVSEAFMKHLREKRQVMHAKKISSSKVSALELEEKKLRPNLFQRFEFNSPPGGAERVVLYSTSLRGIRKTYEDCKSVRMLLRGFFVEVDERDVSMHLGFKQEIQDLIGQPVNVPRLFIKGRYIGGAEEVLRLNEEGMLANLLEDLPKQRSSEPCKGCGGVRFIPCTDCSGSCKIISENNEVVQCQSCNENGLIRCPMCF</sequence>
<organism evidence="1 2">
    <name type="scientific">Diphasiastrum complanatum</name>
    <name type="common">Issler's clubmoss</name>
    <name type="synonym">Lycopodium complanatum</name>
    <dbReference type="NCBI Taxonomy" id="34168"/>
    <lineage>
        <taxon>Eukaryota</taxon>
        <taxon>Viridiplantae</taxon>
        <taxon>Streptophyta</taxon>
        <taxon>Embryophyta</taxon>
        <taxon>Tracheophyta</taxon>
        <taxon>Lycopodiopsida</taxon>
        <taxon>Lycopodiales</taxon>
        <taxon>Lycopodiaceae</taxon>
        <taxon>Lycopodioideae</taxon>
        <taxon>Diphasiastrum</taxon>
    </lineage>
</organism>
<comment type="caution">
    <text evidence="1">The sequence shown here is derived from an EMBL/GenBank/DDBJ whole genome shotgun (WGS) entry which is preliminary data.</text>
</comment>
<dbReference type="Proteomes" id="UP001162992">
    <property type="component" value="Chromosome 9"/>
</dbReference>
<evidence type="ECO:0000313" key="1">
    <source>
        <dbReference type="EMBL" id="KAJ7543723.1"/>
    </source>
</evidence>